<evidence type="ECO:0000256" key="1">
    <source>
        <dbReference type="ARBA" id="ARBA00004651"/>
    </source>
</evidence>
<dbReference type="Proteomes" id="UP000042527">
    <property type="component" value="Unassembled WGS sequence"/>
</dbReference>
<proteinExistence type="inferred from homology"/>
<dbReference type="PROSITE" id="PS50928">
    <property type="entry name" value="ABC_TM1"/>
    <property type="match status" value="1"/>
</dbReference>
<evidence type="ECO:0000313" key="9">
    <source>
        <dbReference type="EMBL" id="CEM62776.1"/>
    </source>
</evidence>
<keyword evidence="4 7" id="KW-0812">Transmembrane</keyword>
<comment type="similarity">
    <text evidence="7">Belongs to the binding-protein-dependent transport system permease family.</text>
</comment>
<evidence type="ECO:0000313" key="12">
    <source>
        <dbReference type="Proteomes" id="UP000323594"/>
    </source>
</evidence>
<gene>
    <name evidence="10" type="ORF">FUT82_11515</name>
    <name evidence="9" type="ORF">TPHV1_50036</name>
</gene>
<keyword evidence="3" id="KW-1003">Cell membrane</keyword>
<dbReference type="Proteomes" id="UP000323594">
    <property type="component" value="Chromosome"/>
</dbReference>
<sequence>MQKKLKEAKGKRHFFDESFELALLSLPTTIWYFLFSFLPMFGVIIAFKNYRIFGPGFIGNLIKSKWVGFDNFAFLFKTKNAWLIVRNTLGFNAIFIVLGIVIPISLAVLLSLLYNQRLGKIYQTMMFLPHFLSWVVVSYFLYAFLNAQNGLFNHLIVKYGGTPIQWYAEKAYWPWILIFMSVWKGMGYGTVMYLAAITGIDKSLYEAAYLDGASRWQGVKYITIPSLKSLVIILFIMSLGGIFRADFGLFYQVPMNSAFLYDITTVFDTYVYRAIGTVNIGMSAAAAFFQSIMGFILIFSSNFLIRKLDRNAALF</sequence>
<keyword evidence="5 7" id="KW-1133">Transmembrane helix</keyword>
<dbReference type="GeneID" id="57753805"/>
<dbReference type="EMBL" id="CP042817">
    <property type="protein sequence ID" value="QEJ98560.1"/>
    <property type="molecule type" value="Genomic_DNA"/>
</dbReference>
<feature type="transmembrane region" description="Helical" evidence="7">
    <location>
        <begin position="89"/>
        <end position="114"/>
    </location>
</feature>
<keyword evidence="2 7" id="KW-0813">Transport</keyword>
<evidence type="ECO:0000313" key="11">
    <source>
        <dbReference type="Proteomes" id="UP000042527"/>
    </source>
</evidence>
<accession>A0A0B7H1D3</accession>
<evidence type="ECO:0000256" key="6">
    <source>
        <dbReference type="ARBA" id="ARBA00023136"/>
    </source>
</evidence>
<dbReference type="Gene3D" id="1.10.3720.10">
    <property type="entry name" value="MetI-like"/>
    <property type="match status" value="1"/>
</dbReference>
<dbReference type="EMBL" id="CDNC01000045">
    <property type="protein sequence ID" value="CEM62776.1"/>
    <property type="molecule type" value="Genomic_DNA"/>
</dbReference>
<feature type="transmembrane region" description="Helical" evidence="7">
    <location>
        <begin position="126"/>
        <end position="145"/>
    </location>
</feature>
<dbReference type="SUPFAM" id="SSF161098">
    <property type="entry name" value="MetI-like"/>
    <property type="match status" value="1"/>
</dbReference>
<name>A0A0B7H1D3_TREPH</name>
<dbReference type="CDD" id="cd06261">
    <property type="entry name" value="TM_PBP2"/>
    <property type="match status" value="1"/>
</dbReference>
<evidence type="ECO:0000256" key="2">
    <source>
        <dbReference type="ARBA" id="ARBA00022448"/>
    </source>
</evidence>
<dbReference type="Pfam" id="PF00528">
    <property type="entry name" value="BPD_transp_1"/>
    <property type="match status" value="1"/>
</dbReference>
<protein>
    <submittedName>
        <fullName evidence="9">ABC transporter, permease protein</fullName>
    </submittedName>
    <submittedName>
        <fullName evidence="10">Sugar ABC transporter permease</fullName>
    </submittedName>
</protein>
<evidence type="ECO:0000256" key="5">
    <source>
        <dbReference type="ARBA" id="ARBA00022989"/>
    </source>
</evidence>
<dbReference type="PANTHER" id="PTHR43227:SF11">
    <property type="entry name" value="BLL4140 PROTEIN"/>
    <property type="match status" value="1"/>
</dbReference>
<evidence type="ECO:0000313" key="10">
    <source>
        <dbReference type="EMBL" id="QEJ98560.1"/>
    </source>
</evidence>
<dbReference type="PANTHER" id="PTHR43227">
    <property type="entry name" value="BLL4140 PROTEIN"/>
    <property type="match status" value="1"/>
</dbReference>
<dbReference type="InterPro" id="IPR035906">
    <property type="entry name" value="MetI-like_sf"/>
</dbReference>
<reference evidence="9" key="1">
    <citation type="submission" date="2015-01" db="EMBL/GenBank/DDBJ databases">
        <authorList>
            <person name="Xiang T."/>
            <person name="Song Y."/>
            <person name="Huang L."/>
            <person name="Wang B."/>
            <person name="Wu P."/>
        </authorList>
    </citation>
    <scope>NUCLEOTIDE SEQUENCE [LARGE SCALE GENOMIC DNA]</scope>
    <source>
        <strain evidence="9">V1</strain>
    </source>
</reference>
<reference evidence="11" key="2">
    <citation type="submission" date="2015-01" db="EMBL/GenBank/DDBJ databases">
        <authorList>
            <person name="Manzoor Shahid"/>
            <person name="Zubair Saima"/>
        </authorList>
    </citation>
    <scope>NUCLEOTIDE SEQUENCE [LARGE SCALE GENOMIC DNA]</scope>
    <source>
        <strain evidence="11">V1</strain>
    </source>
</reference>
<feature type="transmembrane region" description="Helical" evidence="7">
    <location>
        <begin position="271"/>
        <end position="299"/>
    </location>
</feature>
<evidence type="ECO:0000256" key="4">
    <source>
        <dbReference type="ARBA" id="ARBA00022692"/>
    </source>
</evidence>
<keyword evidence="11" id="KW-1185">Reference proteome</keyword>
<comment type="subcellular location">
    <subcellularLocation>
        <location evidence="1 7">Cell membrane</location>
        <topology evidence="1 7">Multi-pass membrane protein</topology>
    </subcellularLocation>
</comment>
<organism evidence="9 11">
    <name type="scientific">Treponema phagedenis</name>
    <dbReference type="NCBI Taxonomy" id="162"/>
    <lineage>
        <taxon>Bacteria</taxon>
        <taxon>Pseudomonadati</taxon>
        <taxon>Spirochaetota</taxon>
        <taxon>Spirochaetia</taxon>
        <taxon>Spirochaetales</taxon>
        <taxon>Treponemataceae</taxon>
        <taxon>Treponema</taxon>
    </lineage>
</organism>
<evidence type="ECO:0000259" key="8">
    <source>
        <dbReference type="PROSITE" id="PS50928"/>
    </source>
</evidence>
<feature type="domain" description="ABC transmembrane type-1" evidence="8">
    <location>
        <begin position="85"/>
        <end position="301"/>
    </location>
</feature>
<dbReference type="RefSeq" id="WP_024751799.1">
    <property type="nucleotide sequence ID" value="NZ_CDNC01000045.1"/>
</dbReference>
<dbReference type="GO" id="GO:0005886">
    <property type="term" value="C:plasma membrane"/>
    <property type="evidence" value="ECO:0007669"/>
    <property type="project" value="UniProtKB-SubCell"/>
</dbReference>
<dbReference type="OrthoDB" id="368362at2"/>
<feature type="transmembrane region" description="Helical" evidence="7">
    <location>
        <begin position="21"/>
        <end position="47"/>
    </location>
</feature>
<evidence type="ECO:0000256" key="3">
    <source>
        <dbReference type="ARBA" id="ARBA00022475"/>
    </source>
</evidence>
<feature type="transmembrane region" description="Helical" evidence="7">
    <location>
        <begin position="172"/>
        <end position="195"/>
    </location>
</feature>
<dbReference type="GO" id="GO:0055085">
    <property type="term" value="P:transmembrane transport"/>
    <property type="evidence" value="ECO:0007669"/>
    <property type="project" value="InterPro"/>
</dbReference>
<keyword evidence="6 7" id="KW-0472">Membrane</keyword>
<dbReference type="AlphaFoldDB" id="A0A0B7H1D3"/>
<reference evidence="10 12" key="3">
    <citation type="submission" date="2019-08" db="EMBL/GenBank/DDBJ databases">
        <authorList>
            <person name="Kuhnert P."/>
        </authorList>
    </citation>
    <scope>NUCLEOTIDE SEQUENCE [LARGE SCALE GENOMIC DNA]</scope>
    <source>
        <strain evidence="10 12">B36.5</strain>
    </source>
</reference>
<dbReference type="InterPro" id="IPR000515">
    <property type="entry name" value="MetI-like"/>
</dbReference>
<evidence type="ECO:0000256" key="7">
    <source>
        <dbReference type="RuleBase" id="RU363032"/>
    </source>
</evidence>
<dbReference type="InterPro" id="IPR050809">
    <property type="entry name" value="UgpAE/MalFG_permease"/>
</dbReference>
<feature type="transmembrane region" description="Helical" evidence="7">
    <location>
        <begin position="230"/>
        <end position="251"/>
    </location>
</feature>